<keyword evidence="1" id="KW-0812">Transmembrane</keyword>
<keyword evidence="1" id="KW-1133">Transmembrane helix</keyword>
<keyword evidence="3" id="KW-1185">Reference proteome</keyword>
<accession>A0A3M7PL46</accession>
<comment type="caution">
    <text evidence="2">The sequence shown here is derived from an EMBL/GenBank/DDBJ whole genome shotgun (WGS) entry which is preliminary data.</text>
</comment>
<sequence>MKCLHSSYKLTAKKTKNSQQLISTIDDFDFYINYPKNGSIFLKYNLKRQVKTTQLIQFYSLSESLFESELEFESGEPRVNQIEIDIIYRFLDLICMIIIIYHIN</sequence>
<feature type="transmembrane region" description="Helical" evidence="1">
    <location>
        <begin position="86"/>
        <end position="103"/>
    </location>
</feature>
<organism evidence="2 3">
    <name type="scientific">Brachionus plicatilis</name>
    <name type="common">Marine rotifer</name>
    <name type="synonym">Brachionus muelleri</name>
    <dbReference type="NCBI Taxonomy" id="10195"/>
    <lineage>
        <taxon>Eukaryota</taxon>
        <taxon>Metazoa</taxon>
        <taxon>Spiralia</taxon>
        <taxon>Gnathifera</taxon>
        <taxon>Rotifera</taxon>
        <taxon>Eurotatoria</taxon>
        <taxon>Monogononta</taxon>
        <taxon>Pseudotrocha</taxon>
        <taxon>Ploima</taxon>
        <taxon>Brachionidae</taxon>
        <taxon>Brachionus</taxon>
    </lineage>
</organism>
<dbReference type="Proteomes" id="UP000276133">
    <property type="component" value="Unassembled WGS sequence"/>
</dbReference>
<evidence type="ECO:0000313" key="3">
    <source>
        <dbReference type="Proteomes" id="UP000276133"/>
    </source>
</evidence>
<gene>
    <name evidence="2" type="ORF">BpHYR1_022329</name>
</gene>
<reference evidence="2 3" key="1">
    <citation type="journal article" date="2018" name="Sci. Rep.">
        <title>Genomic signatures of local adaptation to the degree of environmental predictability in rotifers.</title>
        <authorList>
            <person name="Franch-Gras L."/>
            <person name="Hahn C."/>
            <person name="Garcia-Roger E.M."/>
            <person name="Carmona M.J."/>
            <person name="Serra M."/>
            <person name="Gomez A."/>
        </authorList>
    </citation>
    <scope>NUCLEOTIDE SEQUENCE [LARGE SCALE GENOMIC DNA]</scope>
    <source>
        <strain evidence="2">HYR1</strain>
    </source>
</reference>
<evidence type="ECO:0000313" key="2">
    <source>
        <dbReference type="EMBL" id="RMZ99779.1"/>
    </source>
</evidence>
<proteinExistence type="predicted"/>
<dbReference type="AlphaFoldDB" id="A0A3M7PL46"/>
<dbReference type="EMBL" id="REGN01010062">
    <property type="protein sequence ID" value="RMZ99779.1"/>
    <property type="molecule type" value="Genomic_DNA"/>
</dbReference>
<evidence type="ECO:0000256" key="1">
    <source>
        <dbReference type="SAM" id="Phobius"/>
    </source>
</evidence>
<protein>
    <submittedName>
        <fullName evidence="2">Uncharacterized protein</fullName>
    </submittedName>
</protein>
<name>A0A3M7PL46_BRAPC</name>
<keyword evidence="1" id="KW-0472">Membrane</keyword>